<evidence type="ECO:0000256" key="3">
    <source>
        <dbReference type="ARBA" id="ARBA00022670"/>
    </source>
</evidence>
<dbReference type="InterPro" id="IPR050430">
    <property type="entry name" value="Peptidase_S1"/>
</dbReference>
<protein>
    <recommendedName>
        <fullName evidence="10">trypsin</fullName>
        <ecNumber evidence="10">3.4.21.4</ecNumber>
    </recommendedName>
</protein>
<dbReference type="GO" id="GO:0005576">
    <property type="term" value="C:extracellular region"/>
    <property type="evidence" value="ECO:0007669"/>
    <property type="project" value="UniProtKB-SubCell"/>
</dbReference>
<feature type="domain" description="Peptidase S1" evidence="12">
    <location>
        <begin position="24"/>
        <end position="271"/>
    </location>
</feature>
<evidence type="ECO:0000256" key="1">
    <source>
        <dbReference type="ARBA" id="ARBA00004239"/>
    </source>
</evidence>
<dbReference type="PRINTS" id="PR00722">
    <property type="entry name" value="CHYMOTRYPSIN"/>
</dbReference>
<evidence type="ECO:0000313" key="14">
    <source>
        <dbReference type="Proteomes" id="UP000268350"/>
    </source>
</evidence>
<sequence length="297" mass="33649">MNKRYLSDFILLLCLILPPFEAGITGERVRRLSNPTIENTTNIFARFVVSIRTRTPRKYYGDNHFCGGVIVSHRFAMTCAHCLIDSHRLLLSSRDLLVVAGSPNRLKFFRDRNVHAPVTTIFVPENFTIYNTNDLALLKLTYPLPMNNKYLAVIKLPTAEPIKGSEYIVLGWGRLYHNGPLASDITQIKVTLYSHLACELILNVFTDEMMCAGNMDHLDMNPCAGDLGGPLIDNDTVYGIVSYRLGCGHKELPSVYTNVYENKQWINFIITTNCSHRPCNYFALLLFVIGFKFACIK</sequence>
<feature type="chain" id="PRO_5017433959" description="trypsin" evidence="11">
    <location>
        <begin position="23"/>
        <end position="297"/>
    </location>
</feature>
<dbReference type="SMART" id="SM00020">
    <property type="entry name" value="Tryp_SPc"/>
    <property type="match status" value="1"/>
</dbReference>
<dbReference type="PROSITE" id="PS50240">
    <property type="entry name" value="TRYPSIN_DOM"/>
    <property type="match status" value="1"/>
</dbReference>
<evidence type="ECO:0000256" key="2">
    <source>
        <dbReference type="ARBA" id="ARBA00007664"/>
    </source>
</evidence>
<gene>
    <name evidence="13" type="ORF">DGUA_6G007081</name>
</gene>
<keyword evidence="8" id="KW-1015">Disulfide bond</keyword>
<evidence type="ECO:0000313" key="13">
    <source>
        <dbReference type="EMBL" id="SPP76535.1"/>
    </source>
</evidence>
<comment type="catalytic activity">
    <reaction evidence="9">
        <text>Preferential cleavage: Arg-|-Xaa, Lys-|-Xaa.</text>
        <dbReference type="EC" id="3.4.21.4"/>
    </reaction>
</comment>
<keyword evidence="6" id="KW-0720">Serine protease</keyword>
<evidence type="ECO:0000256" key="10">
    <source>
        <dbReference type="ARBA" id="ARBA00038868"/>
    </source>
</evidence>
<evidence type="ECO:0000256" key="11">
    <source>
        <dbReference type="SAM" id="SignalP"/>
    </source>
</evidence>
<dbReference type="SUPFAM" id="SSF50494">
    <property type="entry name" value="Trypsin-like serine proteases"/>
    <property type="match status" value="1"/>
</dbReference>
<evidence type="ECO:0000256" key="6">
    <source>
        <dbReference type="ARBA" id="ARBA00022825"/>
    </source>
</evidence>
<dbReference type="EC" id="3.4.21.4" evidence="10"/>
<evidence type="ECO:0000256" key="9">
    <source>
        <dbReference type="ARBA" id="ARBA00036320"/>
    </source>
</evidence>
<dbReference type="InterPro" id="IPR001314">
    <property type="entry name" value="Peptidase_S1A"/>
</dbReference>
<evidence type="ECO:0000256" key="8">
    <source>
        <dbReference type="ARBA" id="ARBA00023157"/>
    </source>
</evidence>
<evidence type="ECO:0000256" key="5">
    <source>
        <dbReference type="ARBA" id="ARBA00022801"/>
    </source>
</evidence>
<dbReference type="InterPro" id="IPR009003">
    <property type="entry name" value="Peptidase_S1_PA"/>
</dbReference>
<name>A0A3B0J4Q9_DROGU</name>
<keyword evidence="7" id="KW-0865">Zymogen</keyword>
<dbReference type="PANTHER" id="PTHR24276">
    <property type="entry name" value="POLYSERASE-RELATED"/>
    <property type="match status" value="1"/>
</dbReference>
<dbReference type="GO" id="GO:0004252">
    <property type="term" value="F:serine-type endopeptidase activity"/>
    <property type="evidence" value="ECO:0007669"/>
    <property type="project" value="UniProtKB-EC"/>
</dbReference>
<dbReference type="Gene3D" id="2.40.10.10">
    <property type="entry name" value="Trypsin-like serine proteases"/>
    <property type="match status" value="1"/>
</dbReference>
<dbReference type="CDD" id="cd00190">
    <property type="entry name" value="Tryp_SPc"/>
    <property type="match status" value="1"/>
</dbReference>
<evidence type="ECO:0000256" key="7">
    <source>
        <dbReference type="ARBA" id="ARBA00023145"/>
    </source>
</evidence>
<proteinExistence type="inferred from homology"/>
<dbReference type="AlphaFoldDB" id="A0A3B0J4Q9"/>
<dbReference type="OrthoDB" id="10059102at2759"/>
<evidence type="ECO:0000256" key="4">
    <source>
        <dbReference type="ARBA" id="ARBA00022729"/>
    </source>
</evidence>
<keyword evidence="5" id="KW-0378">Hydrolase</keyword>
<keyword evidence="14" id="KW-1185">Reference proteome</keyword>
<organism evidence="13 14">
    <name type="scientific">Drosophila guanche</name>
    <name type="common">Fruit fly</name>
    <dbReference type="NCBI Taxonomy" id="7266"/>
    <lineage>
        <taxon>Eukaryota</taxon>
        <taxon>Metazoa</taxon>
        <taxon>Ecdysozoa</taxon>
        <taxon>Arthropoda</taxon>
        <taxon>Hexapoda</taxon>
        <taxon>Insecta</taxon>
        <taxon>Pterygota</taxon>
        <taxon>Neoptera</taxon>
        <taxon>Endopterygota</taxon>
        <taxon>Diptera</taxon>
        <taxon>Brachycera</taxon>
        <taxon>Muscomorpha</taxon>
        <taxon>Ephydroidea</taxon>
        <taxon>Drosophilidae</taxon>
        <taxon>Drosophila</taxon>
        <taxon>Sophophora</taxon>
    </lineage>
</organism>
<comment type="similarity">
    <text evidence="2">Belongs to the peptidase S1 family.</text>
</comment>
<evidence type="ECO:0000259" key="12">
    <source>
        <dbReference type="PROSITE" id="PS50240"/>
    </source>
</evidence>
<comment type="subcellular location">
    <subcellularLocation>
        <location evidence="1">Secreted</location>
        <location evidence="1">Extracellular space</location>
    </subcellularLocation>
</comment>
<dbReference type="Pfam" id="PF00089">
    <property type="entry name" value="Trypsin"/>
    <property type="match status" value="1"/>
</dbReference>
<keyword evidence="4 11" id="KW-0732">Signal</keyword>
<dbReference type="InterPro" id="IPR043504">
    <property type="entry name" value="Peptidase_S1_PA_chymotrypsin"/>
</dbReference>
<dbReference type="InterPro" id="IPR001254">
    <property type="entry name" value="Trypsin_dom"/>
</dbReference>
<accession>A0A3B0J4Q9</accession>
<dbReference type="OMA" id="MTSAHCL"/>
<dbReference type="GO" id="GO:0006508">
    <property type="term" value="P:proteolysis"/>
    <property type="evidence" value="ECO:0007669"/>
    <property type="project" value="UniProtKB-KW"/>
</dbReference>
<feature type="signal peptide" evidence="11">
    <location>
        <begin position="1"/>
        <end position="22"/>
    </location>
</feature>
<dbReference type="PANTHER" id="PTHR24276:SF91">
    <property type="entry name" value="AT26814P-RELATED"/>
    <property type="match status" value="1"/>
</dbReference>
<dbReference type="Proteomes" id="UP000268350">
    <property type="component" value="Unassembled WGS sequence"/>
</dbReference>
<reference evidence="14" key="1">
    <citation type="submission" date="2018-01" db="EMBL/GenBank/DDBJ databases">
        <authorList>
            <person name="Alioto T."/>
            <person name="Alioto T."/>
        </authorList>
    </citation>
    <scope>NUCLEOTIDE SEQUENCE [LARGE SCALE GENOMIC DNA]</scope>
</reference>
<keyword evidence="3" id="KW-0645">Protease</keyword>
<dbReference type="STRING" id="7266.A0A3B0J4Q9"/>
<dbReference type="EMBL" id="OUUW01000002">
    <property type="protein sequence ID" value="SPP76535.1"/>
    <property type="molecule type" value="Genomic_DNA"/>
</dbReference>